<evidence type="ECO:0000256" key="6">
    <source>
        <dbReference type="ARBA" id="ARBA00022763"/>
    </source>
</evidence>
<name>A0A4D5XEN4_9VIRU</name>
<evidence type="ECO:0000256" key="9">
    <source>
        <dbReference type="ARBA" id="ARBA00032896"/>
    </source>
</evidence>
<feature type="region of interest" description="Disordered" evidence="11">
    <location>
        <begin position="144"/>
        <end position="164"/>
    </location>
</feature>
<keyword evidence="7" id="KW-0946">Virion</keyword>
<dbReference type="GO" id="GO:0044423">
    <property type="term" value="C:virion component"/>
    <property type="evidence" value="ECO:0007669"/>
    <property type="project" value="UniProtKB-KW"/>
</dbReference>
<evidence type="ECO:0000259" key="12">
    <source>
        <dbReference type="PROSITE" id="PS50160"/>
    </source>
</evidence>
<dbReference type="Pfam" id="PF01068">
    <property type="entry name" value="DNA_ligase_A_M"/>
    <property type="match status" value="1"/>
</dbReference>
<comment type="function">
    <text evidence="10">Very low-fidelity DNA ligase that seals nicks in double-stranded DNA during DNA repair. Together with the viral repair DNA polymerase X, fills the single nucleotide gaps generated by the AP endonuclease. It is not essential for viral replication and recombination. Displays a very low adenylation activity towards DNA with 3'-dideoxy- or 3'-amino-terminated nicks compared to regular nick DNA.</text>
</comment>
<accession>A0A4D5XEN4</accession>
<feature type="domain" description="ATP-dependent DNA ligase family profile" evidence="12">
    <location>
        <begin position="358"/>
        <end position="458"/>
    </location>
</feature>
<dbReference type="GO" id="GO:0006310">
    <property type="term" value="P:DNA recombination"/>
    <property type="evidence" value="ECO:0007669"/>
    <property type="project" value="InterPro"/>
</dbReference>
<evidence type="ECO:0000256" key="2">
    <source>
        <dbReference type="ARBA" id="ARBA00007572"/>
    </source>
</evidence>
<dbReference type="Gene3D" id="3.30.470.30">
    <property type="entry name" value="DNA ligase/mRNA capping enzyme"/>
    <property type="match status" value="1"/>
</dbReference>
<comment type="similarity">
    <text evidence="2">Belongs to the ATP-dependent DNA ligase family.</text>
</comment>
<keyword evidence="6" id="KW-0227">DNA damage</keyword>
<dbReference type="PROSITE" id="PS50160">
    <property type="entry name" value="DNA_LIGASE_A3"/>
    <property type="match status" value="1"/>
</dbReference>
<evidence type="ECO:0000256" key="7">
    <source>
        <dbReference type="ARBA" id="ARBA00022844"/>
    </source>
</evidence>
<evidence type="ECO:0000256" key="1">
    <source>
        <dbReference type="ARBA" id="ARBA00004328"/>
    </source>
</evidence>
<dbReference type="SUPFAM" id="SSF56091">
    <property type="entry name" value="DNA ligase/mRNA capping enzyme, catalytic domain"/>
    <property type="match status" value="1"/>
</dbReference>
<evidence type="ECO:0000313" key="13">
    <source>
        <dbReference type="EMBL" id="QBK84795.1"/>
    </source>
</evidence>
<comment type="subcellular location">
    <subcellularLocation>
        <location evidence="1">Virion</location>
    </subcellularLocation>
</comment>
<evidence type="ECO:0000256" key="3">
    <source>
        <dbReference type="ARBA" id="ARBA00013308"/>
    </source>
</evidence>
<dbReference type="EMBL" id="MK500297">
    <property type="protein sequence ID" value="QBK84795.1"/>
    <property type="molecule type" value="Genomic_DNA"/>
</dbReference>
<feature type="compositionally biased region" description="Basic and acidic residues" evidence="11">
    <location>
        <begin position="147"/>
        <end position="157"/>
    </location>
</feature>
<evidence type="ECO:0000256" key="10">
    <source>
        <dbReference type="ARBA" id="ARBA00046002"/>
    </source>
</evidence>
<evidence type="ECO:0000256" key="8">
    <source>
        <dbReference type="ARBA" id="ARBA00023204"/>
    </source>
</evidence>
<dbReference type="InterPro" id="IPR012340">
    <property type="entry name" value="NA-bd_OB-fold"/>
</dbReference>
<gene>
    <name evidence="13" type="ORF">LCDPAC01_02760</name>
</gene>
<reference evidence="13" key="1">
    <citation type="journal article" date="2019" name="MBio">
        <title>Virus Genomes from Deep Sea Sediments Expand the Ocean Megavirome and Support Independent Origins of Viral Gigantism.</title>
        <authorList>
            <person name="Backstrom D."/>
            <person name="Yutin N."/>
            <person name="Jorgensen S.L."/>
            <person name="Dharamshi J."/>
            <person name="Homa F."/>
            <person name="Zaremba-Niedwiedzka K."/>
            <person name="Spang A."/>
            <person name="Wolf Y.I."/>
            <person name="Koonin E.V."/>
            <person name="Ettema T.J."/>
        </authorList>
    </citation>
    <scope>NUCLEOTIDE SEQUENCE</scope>
</reference>
<proteinExistence type="inferred from homology"/>
<keyword evidence="8" id="KW-0234">DNA repair</keyword>
<dbReference type="PANTHER" id="PTHR47810">
    <property type="entry name" value="DNA LIGASE"/>
    <property type="match status" value="1"/>
</dbReference>
<dbReference type="InterPro" id="IPR012310">
    <property type="entry name" value="DNA_ligase_ATP-dep_cent"/>
</dbReference>
<dbReference type="SUPFAM" id="SSF50249">
    <property type="entry name" value="Nucleic acid-binding proteins"/>
    <property type="match status" value="1"/>
</dbReference>
<dbReference type="GO" id="GO:0006260">
    <property type="term" value="P:DNA replication"/>
    <property type="evidence" value="ECO:0007669"/>
    <property type="project" value="UniProtKB-KW"/>
</dbReference>
<evidence type="ECO:0000256" key="11">
    <source>
        <dbReference type="SAM" id="MobiDB-lite"/>
    </source>
</evidence>
<protein>
    <recommendedName>
        <fullName evidence="3">DNA ligase</fullName>
    </recommendedName>
    <alternativeName>
        <fullName evidence="9">Polydeoxyribonucleotide synthase [ATP]</fullName>
    </alternativeName>
</protein>
<sequence length="543" mass="63657">MFKVYNISDEDILIEYSQISDLERWLHSQSLRNIANVLKYAKDNRGILVLKMSKKTAQIIERQTLVFHDSDISDYEDLESSLDESEDDELNYPETFTLPILFVPDKSDQERMWKIWVVNDTVHRLSGLVTGKKVSWKRTYKGKNIGKKNETTPEEQARQTAESKWASQLDKNYRPKCKEGIAIFKRVMAEKKKTGGHNINASASIRGRQTKNIKKTKNFKIGELHKHIIPMKANEWELKDKKDTSSVLPKVLKYFNFDEGVYLQWKLDGWRCVARLQGGTSVLTTNSGKEYPWFGSLRTELLNFLRGREDVYIDGLDCELYAHRLEEDGIGLDDNKRFSMIQSICGLSRSNPHPLEDQLCLYVFDLVDMSGKHDQDSRFKRLKKLFKSKPNNCNHIIMTDTRVANFQEDVNEIHDIYAQEGYEGVIIRSRDLMYKCKYRAQKMRKYKHFVDREYPVVDVEKNSGVDKEHFVWVCEDSDLIDSKTGRIKRFKVKPTGCKEDREYWYDNYLEYLGCLLTVKFQEYTEDGIPRFPTAKCFREEGDI</sequence>
<organism evidence="13">
    <name type="scientific">Pithovirus LCDPAC01</name>
    <dbReference type="NCBI Taxonomy" id="2506600"/>
    <lineage>
        <taxon>Viruses</taxon>
        <taxon>Pithoviruses</taxon>
    </lineage>
</organism>
<dbReference type="InterPro" id="IPR050326">
    <property type="entry name" value="NAD_dep_DNA_ligaseB"/>
</dbReference>
<evidence type="ECO:0000256" key="4">
    <source>
        <dbReference type="ARBA" id="ARBA00022598"/>
    </source>
</evidence>
<keyword evidence="4 13" id="KW-0436">Ligase</keyword>
<keyword evidence="5" id="KW-0235">DNA replication</keyword>
<dbReference type="GO" id="GO:0003910">
    <property type="term" value="F:DNA ligase (ATP) activity"/>
    <property type="evidence" value="ECO:0007669"/>
    <property type="project" value="InterPro"/>
</dbReference>
<dbReference type="GO" id="GO:0006281">
    <property type="term" value="P:DNA repair"/>
    <property type="evidence" value="ECO:0007669"/>
    <property type="project" value="UniProtKB-KW"/>
</dbReference>
<dbReference type="PANTHER" id="PTHR47810:SF5">
    <property type="entry name" value="LIGASE, PUTATIVE-RELATED"/>
    <property type="match status" value="1"/>
</dbReference>
<dbReference type="GO" id="GO:0005524">
    <property type="term" value="F:ATP binding"/>
    <property type="evidence" value="ECO:0007669"/>
    <property type="project" value="InterPro"/>
</dbReference>
<evidence type="ECO:0000256" key="5">
    <source>
        <dbReference type="ARBA" id="ARBA00022705"/>
    </source>
</evidence>
<dbReference type="Gene3D" id="2.40.50.140">
    <property type="entry name" value="Nucleic acid-binding proteins"/>
    <property type="match status" value="1"/>
</dbReference>